<dbReference type="Pfam" id="PF00089">
    <property type="entry name" value="Trypsin"/>
    <property type="match status" value="1"/>
</dbReference>
<feature type="domain" description="Peptidase S1" evidence="3">
    <location>
        <begin position="41"/>
        <end position="248"/>
    </location>
</feature>
<reference evidence="4 5" key="1">
    <citation type="journal article" date="2024" name="BMC Genomics">
        <title>De novo assembly and annotation of Popillia japonica's genome with initial clues to its potential as an invasive pest.</title>
        <authorList>
            <person name="Cucini C."/>
            <person name="Boschi S."/>
            <person name="Funari R."/>
            <person name="Cardaioli E."/>
            <person name="Iannotti N."/>
            <person name="Marturano G."/>
            <person name="Paoli F."/>
            <person name="Bruttini M."/>
            <person name="Carapelli A."/>
            <person name="Frati F."/>
            <person name="Nardi F."/>
        </authorList>
    </citation>
    <scope>NUCLEOTIDE SEQUENCE [LARGE SCALE GENOMIC DNA]</scope>
    <source>
        <strain evidence="4">DMR45628</strain>
    </source>
</reference>
<dbReference type="SMART" id="SM00020">
    <property type="entry name" value="Tryp_SPc"/>
    <property type="match status" value="1"/>
</dbReference>
<dbReference type="GO" id="GO:0006508">
    <property type="term" value="P:proteolysis"/>
    <property type="evidence" value="ECO:0007669"/>
    <property type="project" value="InterPro"/>
</dbReference>
<dbReference type="Proteomes" id="UP001458880">
    <property type="component" value="Unassembled WGS sequence"/>
</dbReference>
<gene>
    <name evidence="4" type="ORF">QE152_g24393</name>
</gene>
<evidence type="ECO:0000313" key="5">
    <source>
        <dbReference type="Proteomes" id="UP001458880"/>
    </source>
</evidence>
<comment type="caution">
    <text evidence="4">The sequence shown here is derived from an EMBL/GenBank/DDBJ whole genome shotgun (WGS) entry which is preliminary data.</text>
</comment>
<keyword evidence="1" id="KW-1015">Disulfide bond</keyword>
<proteinExistence type="inferred from homology"/>
<dbReference type="Gene3D" id="2.40.10.10">
    <property type="entry name" value="Trypsin-like serine proteases"/>
    <property type="match status" value="1"/>
</dbReference>
<keyword evidence="5" id="KW-1185">Reference proteome</keyword>
<accession>A0AAW1KBD1</accession>
<organism evidence="4 5">
    <name type="scientific">Popillia japonica</name>
    <name type="common">Japanese beetle</name>
    <dbReference type="NCBI Taxonomy" id="7064"/>
    <lineage>
        <taxon>Eukaryota</taxon>
        <taxon>Metazoa</taxon>
        <taxon>Ecdysozoa</taxon>
        <taxon>Arthropoda</taxon>
        <taxon>Hexapoda</taxon>
        <taxon>Insecta</taxon>
        <taxon>Pterygota</taxon>
        <taxon>Neoptera</taxon>
        <taxon>Endopterygota</taxon>
        <taxon>Coleoptera</taxon>
        <taxon>Polyphaga</taxon>
        <taxon>Scarabaeiformia</taxon>
        <taxon>Scarabaeidae</taxon>
        <taxon>Rutelinae</taxon>
        <taxon>Popillia</taxon>
    </lineage>
</organism>
<evidence type="ECO:0000256" key="2">
    <source>
        <dbReference type="ARBA" id="ARBA00024195"/>
    </source>
</evidence>
<dbReference type="AlphaFoldDB" id="A0AAW1KBD1"/>
<dbReference type="PANTHER" id="PTHR24256">
    <property type="entry name" value="TRYPTASE-RELATED"/>
    <property type="match status" value="1"/>
</dbReference>
<evidence type="ECO:0000256" key="1">
    <source>
        <dbReference type="ARBA" id="ARBA00023157"/>
    </source>
</evidence>
<dbReference type="InterPro" id="IPR009003">
    <property type="entry name" value="Peptidase_S1_PA"/>
</dbReference>
<dbReference type="EMBL" id="JASPKY010000247">
    <property type="protein sequence ID" value="KAK9717057.1"/>
    <property type="molecule type" value="Genomic_DNA"/>
</dbReference>
<evidence type="ECO:0000313" key="4">
    <source>
        <dbReference type="EMBL" id="KAK9717057.1"/>
    </source>
</evidence>
<sequence>MRRLRPIIETSKRTLITYIYVTSLIFLECRSDQVFPRGLTFIIGINDNARDEHLCIGTYISLYWVMTNAICAGKAKTSLAPILTASDLVHNHDCQERKPKSYEIHPEYDRSSKINNIALIELWEPFIAGPDIDLILFTNSSRKSASCILIGWQFISTESSYQYSVVMSVKAKKLADEICIDLIKDGDISYVYASNEMVCVAEALCLSEEGAPLVCDGTLFGIMSYTTCTISVIERIEYHRRWIDTITMRITTRGFNSNMASRCDSSPVLLYAAIAAYLRG</sequence>
<dbReference type="PROSITE" id="PS50240">
    <property type="entry name" value="TRYPSIN_DOM"/>
    <property type="match status" value="1"/>
</dbReference>
<protein>
    <submittedName>
        <fullName evidence="4">Trypsin</fullName>
    </submittedName>
</protein>
<evidence type="ECO:0000259" key="3">
    <source>
        <dbReference type="PROSITE" id="PS50240"/>
    </source>
</evidence>
<dbReference type="GO" id="GO:0004252">
    <property type="term" value="F:serine-type endopeptidase activity"/>
    <property type="evidence" value="ECO:0007669"/>
    <property type="project" value="InterPro"/>
</dbReference>
<dbReference type="InterPro" id="IPR001254">
    <property type="entry name" value="Trypsin_dom"/>
</dbReference>
<dbReference type="InterPro" id="IPR043504">
    <property type="entry name" value="Peptidase_S1_PA_chymotrypsin"/>
</dbReference>
<dbReference type="SUPFAM" id="SSF50494">
    <property type="entry name" value="Trypsin-like serine proteases"/>
    <property type="match status" value="1"/>
</dbReference>
<dbReference type="InterPro" id="IPR051487">
    <property type="entry name" value="Ser/Thr_Proteases_Immune/Dev"/>
</dbReference>
<name>A0AAW1KBD1_POPJA</name>
<comment type="similarity">
    <text evidence="2">Belongs to the peptidase S1 family. CLIP subfamily.</text>
</comment>